<evidence type="ECO:0000256" key="16">
    <source>
        <dbReference type="SAM" id="MobiDB-lite"/>
    </source>
</evidence>
<dbReference type="GO" id="GO:0072686">
    <property type="term" value="C:mitotic spindle"/>
    <property type="evidence" value="ECO:0007669"/>
    <property type="project" value="InterPro"/>
</dbReference>
<evidence type="ECO:0000256" key="12">
    <source>
        <dbReference type="ARBA" id="ARBA00023212"/>
    </source>
</evidence>
<name>A0AAW0GA97_9APHY</name>
<feature type="region of interest" description="Disordered" evidence="16">
    <location>
        <begin position="103"/>
        <end position="187"/>
    </location>
</feature>
<proteinExistence type="inferred from homology"/>
<comment type="subcellular location">
    <subcellularLocation>
        <location evidence="3">Chromosome</location>
        <location evidence="3">Centromere</location>
        <location evidence="3">Kinetochore</location>
    </subcellularLocation>
    <subcellularLocation>
        <location evidence="2">Cytoplasm</location>
        <location evidence="2">Cytoskeleton</location>
        <location evidence="2">Spindle</location>
    </subcellularLocation>
    <subcellularLocation>
        <location evidence="1">Nucleus</location>
    </subcellularLocation>
</comment>
<evidence type="ECO:0000256" key="1">
    <source>
        <dbReference type="ARBA" id="ARBA00004123"/>
    </source>
</evidence>
<organism evidence="17 18">
    <name type="scientific">Cerrena zonata</name>
    <dbReference type="NCBI Taxonomy" id="2478898"/>
    <lineage>
        <taxon>Eukaryota</taxon>
        <taxon>Fungi</taxon>
        <taxon>Dikarya</taxon>
        <taxon>Basidiomycota</taxon>
        <taxon>Agaricomycotina</taxon>
        <taxon>Agaricomycetes</taxon>
        <taxon>Polyporales</taxon>
        <taxon>Cerrenaceae</taxon>
        <taxon>Cerrena</taxon>
    </lineage>
</organism>
<keyword evidence="10" id="KW-0498">Mitosis</keyword>
<feature type="region of interest" description="Disordered" evidence="16">
    <location>
        <begin position="686"/>
        <end position="708"/>
    </location>
</feature>
<dbReference type="EMBL" id="JASBNA010000016">
    <property type="protein sequence ID" value="KAK7686536.1"/>
    <property type="molecule type" value="Genomic_DNA"/>
</dbReference>
<feature type="region of interest" description="Disordered" evidence="16">
    <location>
        <begin position="223"/>
        <end position="262"/>
    </location>
</feature>
<evidence type="ECO:0000256" key="14">
    <source>
        <dbReference type="ARBA" id="ARBA00023306"/>
    </source>
</evidence>
<dbReference type="GO" id="GO:0051301">
    <property type="term" value="P:cell division"/>
    <property type="evidence" value="ECO:0007669"/>
    <property type="project" value="UniProtKB-KW"/>
</dbReference>
<dbReference type="Proteomes" id="UP001385951">
    <property type="component" value="Unassembled WGS sequence"/>
</dbReference>
<dbReference type="Pfam" id="PF08655">
    <property type="entry name" value="DASH_Ask1"/>
    <property type="match status" value="1"/>
</dbReference>
<feature type="region of interest" description="Disordered" evidence="16">
    <location>
        <begin position="1"/>
        <end position="21"/>
    </location>
</feature>
<feature type="compositionally biased region" description="Polar residues" evidence="16">
    <location>
        <begin position="511"/>
        <end position="522"/>
    </location>
</feature>
<keyword evidence="11" id="KW-0995">Kinetochore</keyword>
<keyword evidence="7" id="KW-0963">Cytoplasm</keyword>
<keyword evidence="14" id="KW-0131">Cell cycle</keyword>
<sequence>MASLKPIEPKPARWEPTPDPNDIVIPGLDTTAPVNEQIEQIEQLITIKLQNIDANFSKIQQIMANRILPAVKRYAVGTEPIRDAAKFWTTFFEQAAQIRVPTYEDYSTHEDQQTETETSGPSEHSDTQSGEATTPTQSATFNPDGTSTEVSFMPGQAAISSTPAASRHRSMRSQDFSHLSDTTPSWASSLESPLVRLDREIQSLGQDDAVSVASTSMGQFTILDDPSGVYDEEVTERPKPTEDNTFLPQSEKSRGKARETPQPLLRNILQRNIGTADSSNATGRSSVSPLKLKPKTPILKNLNPYLPPSADPSRWTGVVDLQDPSIRSPAKAEPSPAKHQRFTFHPPPTTTNASFKRPLTPKRIKTGHDADDDSFDEGFGMSPPITTDWARLPKLGQTPRKEAAERIMNKLLDVERRSVFSAGAGSNTQRNPPRGPTGTTESSLSSMPTPPSLSRYARPAETSSSMVDASLESLMHRVGTGFDYGRATESAVPSSTSSHSASAAYRSSEAPQPSLSSHSVYSQPAAAAPRTPEYPQYDLRHLKDDELQPPGSLDNDSDSLDDEEFNDPAATAAAFVLERASYDEDDSSFESNQDSFDVDGLPEGHEPVHPFARAQAYQGMDDDSFDDSFDDDLYDRQANTESTQEETVFGVPPAQRLLMQAQEEERRRQQFRLMGEHLLEDTMGIGAQMASQGRVEETPTPWMGGRGA</sequence>
<feature type="compositionally biased region" description="Polar residues" evidence="16">
    <location>
        <begin position="173"/>
        <end position="187"/>
    </location>
</feature>
<evidence type="ECO:0000256" key="4">
    <source>
        <dbReference type="ARBA" id="ARBA00010731"/>
    </source>
</evidence>
<comment type="similarity">
    <text evidence="4">Belongs to the DASH complex ASK1 family.</text>
</comment>
<evidence type="ECO:0000256" key="6">
    <source>
        <dbReference type="ARBA" id="ARBA00022454"/>
    </source>
</evidence>
<keyword evidence="6" id="KW-0158">Chromosome</keyword>
<keyword evidence="9" id="KW-0493">Microtubule</keyword>
<accession>A0AAW0GA97</accession>
<evidence type="ECO:0000256" key="9">
    <source>
        <dbReference type="ARBA" id="ARBA00022701"/>
    </source>
</evidence>
<gene>
    <name evidence="17" type="ORF">QCA50_010136</name>
</gene>
<evidence type="ECO:0000256" key="5">
    <source>
        <dbReference type="ARBA" id="ARBA00014520"/>
    </source>
</evidence>
<keyword evidence="18" id="KW-1185">Reference proteome</keyword>
<evidence type="ECO:0000256" key="11">
    <source>
        <dbReference type="ARBA" id="ARBA00022838"/>
    </source>
</evidence>
<feature type="compositionally biased region" description="Polar residues" evidence="16">
    <location>
        <begin position="115"/>
        <end position="150"/>
    </location>
</feature>
<feature type="compositionally biased region" description="Low complexity" evidence="16">
    <location>
        <begin position="490"/>
        <end position="510"/>
    </location>
</feature>
<feature type="compositionally biased region" description="Acidic residues" evidence="16">
    <location>
        <begin position="555"/>
        <end position="566"/>
    </location>
</feature>
<dbReference type="GO" id="GO:0005874">
    <property type="term" value="C:microtubule"/>
    <property type="evidence" value="ECO:0007669"/>
    <property type="project" value="UniProtKB-KW"/>
</dbReference>
<evidence type="ECO:0000256" key="2">
    <source>
        <dbReference type="ARBA" id="ARBA00004186"/>
    </source>
</evidence>
<dbReference type="GO" id="GO:0044732">
    <property type="term" value="C:mitotic spindle pole body"/>
    <property type="evidence" value="ECO:0007669"/>
    <property type="project" value="TreeGrafter"/>
</dbReference>
<evidence type="ECO:0000256" key="8">
    <source>
        <dbReference type="ARBA" id="ARBA00022618"/>
    </source>
</evidence>
<evidence type="ECO:0000256" key="15">
    <source>
        <dbReference type="ARBA" id="ARBA00023328"/>
    </source>
</evidence>
<evidence type="ECO:0000313" key="17">
    <source>
        <dbReference type="EMBL" id="KAK7686536.1"/>
    </source>
</evidence>
<feature type="region of interest" description="Disordered" evidence="16">
    <location>
        <begin position="326"/>
        <end position="391"/>
    </location>
</feature>
<feature type="region of interest" description="Disordered" evidence="16">
    <location>
        <begin position="421"/>
        <end position="471"/>
    </location>
</feature>
<evidence type="ECO:0000256" key="3">
    <source>
        <dbReference type="ARBA" id="ARBA00004629"/>
    </source>
</evidence>
<dbReference type="GO" id="GO:0008608">
    <property type="term" value="P:attachment of spindle microtubules to kinetochore"/>
    <property type="evidence" value="ECO:0007669"/>
    <property type="project" value="InterPro"/>
</dbReference>
<evidence type="ECO:0000256" key="13">
    <source>
        <dbReference type="ARBA" id="ARBA00023242"/>
    </source>
</evidence>
<evidence type="ECO:0000256" key="10">
    <source>
        <dbReference type="ARBA" id="ARBA00022776"/>
    </source>
</evidence>
<evidence type="ECO:0000256" key="7">
    <source>
        <dbReference type="ARBA" id="ARBA00022490"/>
    </source>
</evidence>
<dbReference type="PANTHER" id="PTHR28200:SF1">
    <property type="entry name" value="DASH COMPLEX SUBUNIT ASK1"/>
    <property type="match status" value="1"/>
</dbReference>
<dbReference type="PANTHER" id="PTHR28200">
    <property type="entry name" value="DASH COMPLEX SUBUNIT ASK1"/>
    <property type="match status" value="1"/>
</dbReference>
<keyword evidence="13" id="KW-0539">Nucleus</keyword>
<evidence type="ECO:0000313" key="18">
    <source>
        <dbReference type="Proteomes" id="UP001385951"/>
    </source>
</evidence>
<keyword evidence="8" id="KW-0132">Cell division</keyword>
<reference evidence="17 18" key="1">
    <citation type="submission" date="2022-09" db="EMBL/GenBank/DDBJ databases">
        <authorList>
            <person name="Palmer J.M."/>
        </authorList>
    </citation>
    <scope>NUCLEOTIDE SEQUENCE [LARGE SCALE GENOMIC DNA]</scope>
    <source>
        <strain evidence="17 18">DSM 7382</strain>
    </source>
</reference>
<feature type="region of interest" description="Disordered" evidence="16">
    <location>
        <begin position="485"/>
        <end position="607"/>
    </location>
</feature>
<dbReference type="AlphaFoldDB" id="A0AAW0GA97"/>
<keyword evidence="15" id="KW-0137">Centromere</keyword>
<comment type="caution">
    <text evidence="17">The sequence shown here is derived from an EMBL/GenBank/DDBJ whole genome shotgun (WGS) entry which is preliminary data.</text>
</comment>
<dbReference type="GO" id="GO:0042729">
    <property type="term" value="C:DASH complex"/>
    <property type="evidence" value="ECO:0007669"/>
    <property type="project" value="InterPro"/>
</dbReference>
<dbReference type="InterPro" id="IPR013964">
    <property type="entry name" value="DASH_Ask1"/>
</dbReference>
<protein>
    <recommendedName>
        <fullName evidence="5">DASH complex subunit ASK1</fullName>
    </recommendedName>
</protein>
<keyword evidence="12" id="KW-0206">Cytoskeleton</keyword>